<dbReference type="InterPro" id="IPR054593">
    <property type="entry name" value="Beta-mannosidase-like_N2"/>
</dbReference>
<evidence type="ECO:0000259" key="7">
    <source>
        <dbReference type="Pfam" id="PF00703"/>
    </source>
</evidence>
<comment type="similarity">
    <text evidence="2">Belongs to the glycosyl hydrolase 2 family.</text>
</comment>
<evidence type="ECO:0000313" key="9">
    <source>
        <dbReference type="EMBL" id="GMA24054.1"/>
    </source>
</evidence>
<feature type="domain" description="Beta-mannosidase-like galactose-binding" evidence="8">
    <location>
        <begin position="21"/>
        <end position="193"/>
    </location>
</feature>
<comment type="caution">
    <text evidence="9">The sequence shown here is derived from an EMBL/GenBank/DDBJ whole genome shotgun (WGS) entry which is preliminary data.</text>
</comment>
<sequence>MTTLSTLSAPALVRRGLHDGWTVRAVGGPVAGGVDGRSYPATVPGSVHTDLLAAGAIPDPYLDDNEALLKWIGLCDWEYRTTFAWSPDDGADRHELVFDGLDTVATVVLNGTEVARTANMHRTYRFEVGALLREGSNDLVVRFASPVRYADAQSLALGYRPQVNKHPFNAIRKMACSFGWDWGIDTASSGIWRPVRLESWRTARLASVRPVASVSTASDGATTGHLDVHVVLDRATSEAGLVVTVTVGAPGEPTTVSATVPAGTSDVVVPVDVTDVALWWPRGYGEQPLYDVRVEVAPEGARRSTGGRGASASAPCGSTRCPTSWARRSRSSSTTSRCGSRARTGSPTTRSRTA</sequence>
<evidence type="ECO:0000256" key="4">
    <source>
        <dbReference type="ARBA" id="ARBA00022801"/>
    </source>
</evidence>
<keyword evidence="4" id="KW-0378">Hydrolase</keyword>
<dbReference type="Gene3D" id="2.60.40.10">
    <property type="entry name" value="Immunoglobulins"/>
    <property type="match status" value="1"/>
</dbReference>
<gene>
    <name evidence="9" type="ORF">GCM10025864_18130</name>
</gene>
<protein>
    <recommendedName>
        <fullName evidence="3">beta-mannosidase</fullName>
        <ecNumber evidence="3">3.2.1.25</ecNumber>
    </recommendedName>
</protein>
<evidence type="ECO:0000256" key="6">
    <source>
        <dbReference type="SAM" id="MobiDB-lite"/>
    </source>
</evidence>
<proteinExistence type="inferred from homology"/>
<feature type="compositionally biased region" description="Low complexity" evidence="6">
    <location>
        <begin position="323"/>
        <end position="346"/>
    </location>
</feature>
<dbReference type="InterPro" id="IPR006102">
    <property type="entry name" value="Ig-like_GH2"/>
</dbReference>
<dbReference type="PANTHER" id="PTHR43730:SF1">
    <property type="entry name" value="BETA-MANNOSIDASE"/>
    <property type="match status" value="1"/>
</dbReference>
<feature type="domain" description="Glycoside hydrolase family 2 immunoglobulin-like beta-sandwich" evidence="7">
    <location>
        <begin position="218"/>
        <end position="299"/>
    </location>
</feature>
<dbReference type="InterPro" id="IPR008979">
    <property type="entry name" value="Galactose-bd-like_sf"/>
</dbReference>
<keyword evidence="5" id="KW-0326">Glycosidase</keyword>
<dbReference type="EMBL" id="BSUK01000001">
    <property type="protein sequence ID" value="GMA24054.1"/>
    <property type="molecule type" value="Genomic_DNA"/>
</dbReference>
<organism evidence="9 10">
    <name type="scientific">Luteimicrobium album</name>
    <dbReference type="NCBI Taxonomy" id="1054550"/>
    <lineage>
        <taxon>Bacteria</taxon>
        <taxon>Bacillati</taxon>
        <taxon>Actinomycetota</taxon>
        <taxon>Actinomycetes</taxon>
        <taxon>Micrococcales</taxon>
        <taxon>Luteimicrobium</taxon>
    </lineage>
</organism>
<accession>A0ABQ6I017</accession>
<dbReference type="Pfam" id="PF22666">
    <property type="entry name" value="Glyco_hydro_2_N2"/>
    <property type="match status" value="1"/>
</dbReference>
<dbReference type="Proteomes" id="UP001157091">
    <property type="component" value="Unassembled WGS sequence"/>
</dbReference>
<evidence type="ECO:0000259" key="8">
    <source>
        <dbReference type="Pfam" id="PF22666"/>
    </source>
</evidence>
<dbReference type="InterPro" id="IPR013783">
    <property type="entry name" value="Ig-like_fold"/>
</dbReference>
<keyword evidence="10" id="KW-1185">Reference proteome</keyword>
<dbReference type="SUPFAM" id="SSF49303">
    <property type="entry name" value="beta-Galactosidase/glucuronidase domain"/>
    <property type="match status" value="1"/>
</dbReference>
<evidence type="ECO:0000256" key="5">
    <source>
        <dbReference type="ARBA" id="ARBA00023295"/>
    </source>
</evidence>
<dbReference type="InterPro" id="IPR036156">
    <property type="entry name" value="Beta-gal/glucu_dom_sf"/>
</dbReference>
<feature type="region of interest" description="Disordered" evidence="6">
    <location>
        <begin position="300"/>
        <end position="354"/>
    </location>
</feature>
<evidence type="ECO:0000256" key="2">
    <source>
        <dbReference type="ARBA" id="ARBA00007401"/>
    </source>
</evidence>
<dbReference type="Pfam" id="PF00703">
    <property type="entry name" value="Glyco_hydro_2"/>
    <property type="match status" value="1"/>
</dbReference>
<evidence type="ECO:0000256" key="1">
    <source>
        <dbReference type="ARBA" id="ARBA00000829"/>
    </source>
</evidence>
<reference evidence="10" key="1">
    <citation type="journal article" date="2019" name="Int. J. Syst. Evol. Microbiol.">
        <title>The Global Catalogue of Microorganisms (GCM) 10K type strain sequencing project: providing services to taxonomists for standard genome sequencing and annotation.</title>
        <authorList>
            <consortium name="The Broad Institute Genomics Platform"/>
            <consortium name="The Broad Institute Genome Sequencing Center for Infectious Disease"/>
            <person name="Wu L."/>
            <person name="Ma J."/>
        </authorList>
    </citation>
    <scope>NUCLEOTIDE SEQUENCE [LARGE SCALE GENOMIC DNA]</scope>
    <source>
        <strain evidence="10">NBRC 106348</strain>
    </source>
</reference>
<comment type="catalytic activity">
    <reaction evidence="1">
        <text>Hydrolysis of terminal, non-reducing beta-D-mannose residues in beta-D-mannosides.</text>
        <dbReference type="EC" id="3.2.1.25"/>
    </reaction>
</comment>
<dbReference type="Gene3D" id="2.60.120.260">
    <property type="entry name" value="Galactose-binding domain-like"/>
    <property type="match status" value="1"/>
</dbReference>
<dbReference type="EC" id="3.2.1.25" evidence="3"/>
<dbReference type="SUPFAM" id="SSF49785">
    <property type="entry name" value="Galactose-binding domain-like"/>
    <property type="match status" value="1"/>
</dbReference>
<evidence type="ECO:0000256" key="3">
    <source>
        <dbReference type="ARBA" id="ARBA00012754"/>
    </source>
</evidence>
<dbReference type="InterPro" id="IPR050887">
    <property type="entry name" value="Beta-mannosidase_GH2"/>
</dbReference>
<evidence type="ECO:0000313" key="10">
    <source>
        <dbReference type="Proteomes" id="UP001157091"/>
    </source>
</evidence>
<name>A0ABQ6I017_9MICO</name>
<dbReference type="RefSeq" id="WP_348525182.1">
    <property type="nucleotide sequence ID" value="NZ_BSUK01000001.1"/>
</dbReference>
<dbReference type="PANTHER" id="PTHR43730">
    <property type="entry name" value="BETA-MANNOSIDASE"/>
    <property type="match status" value="1"/>
</dbReference>